<reference evidence="1" key="1">
    <citation type="submission" date="2020-09" db="EMBL/GenBank/DDBJ databases">
        <title>Genome-Enabled Discovery of Anthraquinone Biosynthesis in Senna tora.</title>
        <authorList>
            <person name="Kang S.-H."/>
            <person name="Pandey R.P."/>
            <person name="Lee C.-M."/>
            <person name="Sim J.-S."/>
            <person name="Jeong J.-T."/>
            <person name="Choi B.-S."/>
            <person name="Jung M."/>
            <person name="Ginzburg D."/>
            <person name="Zhao K."/>
            <person name="Won S.Y."/>
            <person name="Oh T.-J."/>
            <person name="Yu Y."/>
            <person name="Kim N.-H."/>
            <person name="Lee O.R."/>
            <person name="Lee T.-H."/>
            <person name="Bashyal P."/>
            <person name="Kim T.-S."/>
            <person name="Lee W.-H."/>
            <person name="Kawkins C."/>
            <person name="Kim C.-K."/>
            <person name="Kim J.S."/>
            <person name="Ahn B.O."/>
            <person name="Rhee S.Y."/>
            <person name="Sohng J.K."/>
        </authorList>
    </citation>
    <scope>NUCLEOTIDE SEQUENCE</scope>
    <source>
        <tissue evidence="1">Leaf</tissue>
    </source>
</reference>
<evidence type="ECO:0000313" key="2">
    <source>
        <dbReference type="Proteomes" id="UP000634136"/>
    </source>
</evidence>
<organism evidence="1 2">
    <name type="scientific">Senna tora</name>
    <dbReference type="NCBI Taxonomy" id="362788"/>
    <lineage>
        <taxon>Eukaryota</taxon>
        <taxon>Viridiplantae</taxon>
        <taxon>Streptophyta</taxon>
        <taxon>Embryophyta</taxon>
        <taxon>Tracheophyta</taxon>
        <taxon>Spermatophyta</taxon>
        <taxon>Magnoliopsida</taxon>
        <taxon>eudicotyledons</taxon>
        <taxon>Gunneridae</taxon>
        <taxon>Pentapetalae</taxon>
        <taxon>rosids</taxon>
        <taxon>fabids</taxon>
        <taxon>Fabales</taxon>
        <taxon>Fabaceae</taxon>
        <taxon>Caesalpinioideae</taxon>
        <taxon>Cassia clade</taxon>
        <taxon>Senna</taxon>
    </lineage>
</organism>
<dbReference type="AlphaFoldDB" id="A0A834W0D8"/>
<comment type="caution">
    <text evidence="1">The sequence shown here is derived from an EMBL/GenBank/DDBJ whole genome shotgun (WGS) entry which is preliminary data.</text>
</comment>
<name>A0A834W0D8_9FABA</name>
<keyword evidence="2" id="KW-1185">Reference proteome</keyword>
<accession>A0A834W0D8</accession>
<evidence type="ECO:0000313" key="1">
    <source>
        <dbReference type="EMBL" id="KAF7803990.1"/>
    </source>
</evidence>
<dbReference type="Proteomes" id="UP000634136">
    <property type="component" value="Unassembled WGS sequence"/>
</dbReference>
<proteinExistence type="predicted"/>
<dbReference type="EMBL" id="JAAIUW010000013">
    <property type="protein sequence ID" value="KAF7803990.1"/>
    <property type="molecule type" value="Genomic_DNA"/>
</dbReference>
<protein>
    <submittedName>
        <fullName evidence="1">Uncharacterized protein</fullName>
    </submittedName>
</protein>
<gene>
    <name evidence="1" type="ORF">G2W53_043101</name>
</gene>
<sequence>MNERSNMYGEWEAAVIALMERFQEEETEHYSL</sequence>